<keyword evidence="4" id="KW-0472">Membrane</keyword>
<feature type="repeat" description="WD" evidence="3">
    <location>
        <begin position="328"/>
        <end position="360"/>
    </location>
</feature>
<dbReference type="PROSITE" id="PS50082">
    <property type="entry name" value="WD_REPEATS_2"/>
    <property type="match status" value="2"/>
</dbReference>
<dbReference type="SUPFAM" id="SSF50978">
    <property type="entry name" value="WD40 repeat-like"/>
    <property type="match status" value="1"/>
</dbReference>
<accession>A0A517NTL8</accession>
<keyword evidence="4" id="KW-1133">Transmembrane helix</keyword>
<keyword evidence="6" id="KW-1185">Reference proteome</keyword>
<dbReference type="PANTHER" id="PTHR22847:SF637">
    <property type="entry name" value="WD REPEAT DOMAIN 5B"/>
    <property type="match status" value="1"/>
</dbReference>
<sequence>MPNQAAHDRWPSLAYSRRSCSRRTALSWVMTGGILGSLSLFGTSSAQESSLTIAAKRRQMSDVLPIASRTVRLKPVEANLPRAVVTAITADPRGEVLAVSGDDHAIRIVDMESLNVLETLQGHRDLIRTMAFSPDGRKLVSAGNDGQLIVWSRDRDYRIQQRMQGTPALACVTFSPDGRQMAAVGFDNTVFMIGSKAGEQPVFKCDCKDLRTVAYRGDAKVLAVAGRSGDLHLFDPQSGSVAFEGPTHKGRIQDIEFWPGSGQLASVGDDGTAVVFDSKSMKQVNRIQVSTCKLYAVSILDRDHIAVAGSDNAIRIVDINEGATVRKLEGHQGSISALAFYNGRLFSGGFDATLRRWSVDQVTGKPERIAEGEHGIER</sequence>
<dbReference type="AlphaFoldDB" id="A0A517NTL8"/>
<dbReference type="OrthoDB" id="230341at2"/>
<evidence type="ECO:0000256" key="3">
    <source>
        <dbReference type="PROSITE-ProRule" id="PRU00221"/>
    </source>
</evidence>
<dbReference type="RefSeq" id="WP_145418056.1">
    <property type="nucleotide sequence ID" value="NZ_CP036526.1"/>
</dbReference>
<keyword evidence="2" id="KW-0677">Repeat</keyword>
<organism evidence="5 6">
    <name type="scientific">Stieleria marina</name>
    <dbReference type="NCBI Taxonomy" id="1930275"/>
    <lineage>
        <taxon>Bacteria</taxon>
        <taxon>Pseudomonadati</taxon>
        <taxon>Planctomycetota</taxon>
        <taxon>Planctomycetia</taxon>
        <taxon>Pirellulales</taxon>
        <taxon>Pirellulaceae</taxon>
        <taxon>Stieleria</taxon>
    </lineage>
</organism>
<name>A0A517NTL8_9BACT</name>
<feature type="transmembrane region" description="Helical" evidence="4">
    <location>
        <begin position="25"/>
        <end position="42"/>
    </location>
</feature>
<dbReference type="Gene3D" id="2.130.10.10">
    <property type="entry name" value="YVTN repeat-like/Quinoprotein amine dehydrogenase"/>
    <property type="match status" value="2"/>
</dbReference>
<dbReference type="PROSITE" id="PS50294">
    <property type="entry name" value="WD_REPEATS_REGION"/>
    <property type="match status" value="1"/>
</dbReference>
<evidence type="ECO:0000313" key="5">
    <source>
        <dbReference type="EMBL" id="QDT10467.1"/>
    </source>
</evidence>
<dbReference type="EMBL" id="CP036526">
    <property type="protein sequence ID" value="QDT10467.1"/>
    <property type="molecule type" value="Genomic_DNA"/>
</dbReference>
<keyword evidence="1 3" id="KW-0853">WD repeat</keyword>
<dbReference type="PANTHER" id="PTHR22847">
    <property type="entry name" value="WD40 REPEAT PROTEIN"/>
    <property type="match status" value="1"/>
</dbReference>
<protein>
    <submittedName>
        <fullName evidence="5">WD domain, G-beta repeat</fullName>
    </submittedName>
</protein>
<dbReference type="CDD" id="cd00200">
    <property type="entry name" value="WD40"/>
    <property type="match status" value="1"/>
</dbReference>
<evidence type="ECO:0000256" key="2">
    <source>
        <dbReference type="ARBA" id="ARBA00022737"/>
    </source>
</evidence>
<gene>
    <name evidence="5" type="ORF">K239x_24240</name>
</gene>
<evidence type="ECO:0000313" key="6">
    <source>
        <dbReference type="Proteomes" id="UP000319817"/>
    </source>
</evidence>
<keyword evidence="4" id="KW-0812">Transmembrane</keyword>
<dbReference type="InterPro" id="IPR015943">
    <property type="entry name" value="WD40/YVTN_repeat-like_dom_sf"/>
</dbReference>
<dbReference type="SMART" id="SM00320">
    <property type="entry name" value="WD40"/>
    <property type="match status" value="7"/>
</dbReference>
<evidence type="ECO:0000256" key="1">
    <source>
        <dbReference type="ARBA" id="ARBA00022574"/>
    </source>
</evidence>
<dbReference type="Proteomes" id="UP000319817">
    <property type="component" value="Chromosome"/>
</dbReference>
<reference evidence="5 6" key="1">
    <citation type="submission" date="2019-02" db="EMBL/GenBank/DDBJ databases">
        <title>Deep-cultivation of Planctomycetes and their phenomic and genomic characterization uncovers novel biology.</title>
        <authorList>
            <person name="Wiegand S."/>
            <person name="Jogler M."/>
            <person name="Boedeker C."/>
            <person name="Pinto D."/>
            <person name="Vollmers J."/>
            <person name="Rivas-Marin E."/>
            <person name="Kohn T."/>
            <person name="Peeters S.H."/>
            <person name="Heuer A."/>
            <person name="Rast P."/>
            <person name="Oberbeckmann S."/>
            <person name="Bunk B."/>
            <person name="Jeske O."/>
            <person name="Meyerdierks A."/>
            <person name="Storesund J.E."/>
            <person name="Kallscheuer N."/>
            <person name="Luecker S."/>
            <person name="Lage O.M."/>
            <person name="Pohl T."/>
            <person name="Merkel B.J."/>
            <person name="Hornburger P."/>
            <person name="Mueller R.-W."/>
            <person name="Bruemmer F."/>
            <person name="Labrenz M."/>
            <person name="Spormann A.M."/>
            <person name="Op den Camp H."/>
            <person name="Overmann J."/>
            <person name="Amann R."/>
            <person name="Jetten M.S.M."/>
            <person name="Mascher T."/>
            <person name="Medema M.H."/>
            <person name="Devos D.P."/>
            <person name="Kaster A.-K."/>
            <person name="Ovreas L."/>
            <person name="Rohde M."/>
            <person name="Galperin M.Y."/>
            <person name="Jogler C."/>
        </authorList>
    </citation>
    <scope>NUCLEOTIDE SEQUENCE [LARGE SCALE GENOMIC DNA]</scope>
    <source>
        <strain evidence="5 6">K23_9</strain>
    </source>
</reference>
<evidence type="ECO:0000256" key="4">
    <source>
        <dbReference type="SAM" id="Phobius"/>
    </source>
</evidence>
<feature type="repeat" description="WD" evidence="3">
    <location>
        <begin position="120"/>
        <end position="161"/>
    </location>
</feature>
<dbReference type="InterPro" id="IPR001680">
    <property type="entry name" value="WD40_rpt"/>
</dbReference>
<proteinExistence type="predicted"/>
<dbReference type="Pfam" id="PF00400">
    <property type="entry name" value="WD40"/>
    <property type="match status" value="4"/>
</dbReference>
<dbReference type="InterPro" id="IPR036322">
    <property type="entry name" value="WD40_repeat_dom_sf"/>
</dbReference>